<accession>A0A1F6D940</accession>
<protein>
    <submittedName>
        <fullName evidence="7">AAA family ATPase</fullName>
    </submittedName>
</protein>
<dbReference type="Gene3D" id="1.20.272.10">
    <property type="match status" value="1"/>
</dbReference>
<evidence type="ECO:0000259" key="6">
    <source>
        <dbReference type="SMART" id="SM00382"/>
    </source>
</evidence>
<evidence type="ECO:0000313" key="7">
    <source>
        <dbReference type="EMBL" id="OGG57973.1"/>
    </source>
</evidence>
<organism evidence="7 8">
    <name type="scientific">Candidatus Kaiserbacteria bacterium RIFCSPHIGHO2_01_FULL_55_17</name>
    <dbReference type="NCBI Taxonomy" id="1798484"/>
    <lineage>
        <taxon>Bacteria</taxon>
        <taxon>Candidatus Kaiseribacteriota</taxon>
    </lineage>
</organism>
<dbReference type="GO" id="GO:0000731">
    <property type="term" value="P:DNA synthesis involved in DNA repair"/>
    <property type="evidence" value="ECO:0007669"/>
    <property type="project" value="TreeGrafter"/>
</dbReference>
<dbReference type="InterPro" id="IPR003959">
    <property type="entry name" value="ATPase_AAA_core"/>
</dbReference>
<reference evidence="7 8" key="1">
    <citation type="journal article" date="2016" name="Nat. Commun.">
        <title>Thousands of microbial genomes shed light on interconnected biogeochemical processes in an aquifer system.</title>
        <authorList>
            <person name="Anantharaman K."/>
            <person name="Brown C.T."/>
            <person name="Hug L.A."/>
            <person name="Sharon I."/>
            <person name="Castelle C.J."/>
            <person name="Probst A.J."/>
            <person name="Thomas B.C."/>
            <person name="Singh A."/>
            <person name="Wilkins M.J."/>
            <person name="Karaoz U."/>
            <person name="Brodie E.L."/>
            <person name="Williams K.H."/>
            <person name="Hubbard S.S."/>
            <person name="Banfield J.F."/>
        </authorList>
    </citation>
    <scope>NUCLEOTIDE SEQUENCE [LARGE SCALE GENOMIC DNA]</scope>
</reference>
<dbReference type="InterPro" id="IPR021886">
    <property type="entry name" value="MgsA_C"/>
</dbReference>
<dbReference type="CDD" id="cd00009">
    <property type="entry name" value="AAA"/>
    <property type="match status" value="1"/>
</dbReference>
<dbReference type="FunFam" id="3.40.50.300:FF:000137">
    <property type="entry name" value="Replication-associated recombination protein A"/>
    <property type="match status" value="1"/>
</dbReference>
<comment type="similarity">
    <text evidence="2">Belongs to the AAA ATPase family. RarA/MGS1/WRNIP1 subfamily.</text>
</comment>
<dbReference type="FunFam" id="1.20.272.10:FF:000001">
    <property type="entry name" value="Putative AAA family ATPase"/>
    <property type="match status" value="1"/>
</dbReference>
<dbReference type="GO" id="GO:0003677">
    <property type="term" value="F:DNA binding"/>
    <property type="evidence" value="ECO:0007669"/>
    <property type="project" value="InterPro"/>
</dbReference>
<evidence type="ECO:0000256" key="5">
    <source>
        <dbReference type="ARBA" id="ARBA00022840"/>
    </source>
</evidence>
<dbReference type="AlphaFoldDB" id="A0A1F6D940"/>
<dbReference type="GO" id="GO:0008047">
    <property type="term" value="F:enzyme activator activity"/>
    <property type="evidence" value="ECO:0007669"/>
    <property type="project" value="TreeGrafter"/>
</dbReference>
<feature type="domain" description="AAA+ ATPase" evidence="6">
    <location>
        <begin position="37"/>
        <end position="152"/>
    </location>
</feature>
<dbReference type="InterPro" id="IPR032423">
    <property type="entry name" value="AAA_assoc_2"/>
</dbReference>
<evidence type="ECO:0000256" key="3">
    <source>
        <dbReference type="ARBA" id="ARBA00022705"/>
    </source>
</evidence>
<dbReference type="InterPro" id="IPR003593">
    <property type="entry name" value="AAA+_ATPase"/>
</dbReference>
<evidence type="ECO:0000256" key="4">
    <source>
        <dbReference type="ARBA" id="ARBA00022741"/>
    </source>
</evidence>
<dbReference type="SMART" id="SM00382">
    <property type="entry name" value="AAA"/>
    <property type="match status" value="1"/>
</dbReference>
<dbReference type="GO" id="GO:0017116">
    <property type="term" value="F:single-stranded DNA helicase activity"/>
    <property type="evidence" value="ECO:0007669"/>
    <property type="project" value="TreeGrafter"/>
</dbReference>
<dbReference type="GO" id="GO:0005524">
    <property type="term" value="F:ATP binding"/>
    <property type="evidence" value="ECO:0007669"/>
    <property type="project" value="UniProtKB-KW"/>
</dbReference>
<evidence type="ECO:0000313" key="8">
    <source>
        <dbReference type="Proteomes" id="UP000177958"/>
    </source>
</evidence>
<dbReference type="SUPFAM" id="SSF48019">
    <property type="entry name" value="post-AAA+ oligomerization domain-like"/>
    <property type="match status" value="1"/>
</dbReference>
<dbReference type="InterPro" id="IPR027417">
    <property type="entry name" value="P-loop_NTPase"/>
</dbReference>
<keyword evidence="4" id="KW-0547">Nucleotide-binding</keyword>
<dbReference type="InterPro" id="IPR051314">
    <property type="entry name" value="AAA_ATPase_RarA/MGS1/WRNIP1"/>
</dbReference>
<evidence type="ECO:0000256" key="2">
    <source>
        <dbReference type="ARBA" id="ARBA00008959"/>
    </source>
</evidence>
<keyword evidence="5" id="KW-0067">ATP-binding</keyword>
<dbReference type="Gene3D" id="1.10.8.60">
    <property type="match status" value="1"/>
</dbReference>
<dbReference type="InterPro" id="IPR008921">
    <property type="entry name" value="DNA_pol3_clamp-load_cplx_C"/>
</dbReference>
<gene>
    <name evidence="7" type="ORF">A2853_03555</name>
</gene>
<dbReference type="GO" id="GO:0006261">
    <property type="term" value="P:DNA-templated DNA replication"/>
    <property type="evidence" value="ECO:0007669"/>
    <property type="project" value="TreeGrafter"/>
</dbReference>
<dbReference type="EMBL" id="MFKX01000008">
    <property type="protein sequence ID" value="OGG57973.1"/>
    <property type="molecule type" value="Genomic_DNA"/>
</dbReference>
<proteinExistence type="inferred from homology"/>
<comment type="function">
    <text evidence="1">DNA-dependent ATPase that plays important roles in cellular responses to stalled DNA replication processes.</text>
</comment>
<dbReference type="Gene3D" id="3.40.50.300">
    <property type="entry name" value="P-loop containing nucleotide triphosphate hydrolases"/>
    <property type="match status" value="1"/>
</dbReference>
<evidence type="ECO:0000256" key="1">
    <source>
        <dbReference type="ARBA" id="ARBA00002393"/>
    </source>
</evidence>
<keyword evidence="3" id="KW-0235">DNA replication</keyword>
<dbReference type="Pfam" id="PF16193">
    <property type="entry name" value="AAA_assoc_2"/>
    <property type="match status" value="1"/>
</dbReference>
<dbReference type="Gene3D" id="1.10.3710.10">
    <property type="entry name" value="DNA polymerase III clamp loader subunits, C-terminal domain"/>
    <property type="match status" value="1"/>
</dbReference>
<dbReference type="Proteomes" id="UP000177958">
    <property type="component" value="Unassembled WGS sequence"/>
</dbReference>
<dbReference type="Pfam" id="PF00004">
    <property type="entry name" value="AAA"/>
    <property type="match status" value="1"/>
</dbReference>
<dbReference type="PANTHER" id="PTHR13779:SF7">
    <property type="entry name" value="ATPASE WRNIP1"/>
    <property type="match status" value="1"/>
</dbReference>
<dbReference type="GO" id="GO:0016887">
    <property type="term" value="F:ATP hydrolysis activity"/>
    <property type="evidence" value="ECO:0007669"/>
    <property type="project" value="InterPro"/>
</dbReference>
<comment type="caution">
    <text evidence="7">The sequence shown here is derived from an EMBL/GenBank/DDBJ whole genome shotgun (WGS) entry which is preliminary data.</text>
</comment>
<dbReference type="CDD" id="cd18139">
    <property type="entry name" value="HLD_clamp_RarA"/>
    <property type="match status" value="1"/>
</dbReference>
<dbReference type="PANTHER" id="PTHR13779">
    <property type="entry name" value="WERNER HELICASE-INTERACTING PROTEIN 1 FAMILY MEMBER"/>
    <property type="match status" value="1"/>
</dbReference>
<dbReference type="Pfam" id="PF12002">
    <property type="entry name" value="MgsA_C"/>
    <property type="match status" value="1"/>
</dbReference>
<sequence length="388" mass="43106">MEPLASQIRPKLLAEFVGQEHLTGKGKPLRVAIEKKELFSFILWGPPGSGKTTLARIYANAVGADFYELSAVDAGKEDIRKVIGARGTLLKEKPRVLFVDEIHRFNKAQQDFLLPFVERGDITLVGATTENPSFEIIAPLLSRCRVFVLNEHSEKEMEKIIARATRQLAGKMPKDARDWLVQMANGDARQAITVLDATQKLYGKITVETLKEAIQSKHLRYDKKGEEHYNTISAFIKSMRASQPDAALYYLARMVEAGEDPLFVARRMVVFASEDIGLAQPTALVVANAVFRACETIGYPECAINLAHGVAYLAQCKKSRASYDALRAAQADVEAFGNLPIPLKVRNPVTKLMKNLKYGEGYEMYPATPPAGGESYLPDKLKKKKYLT</sequence>
<dbReference type="SUPFAM" id="SSF52540">
    <property type="entry name" value="P-loop containing nucleoside triphosphate hydrolases"/>
    <property type="match status" value="1"/>
</dbReference>
<name>A0A1F6D940_9BACT</name>